<name>A0ACB9R909_9MYRT</name>
<dbReference type="Proteomes" id="UP001057402">
    <property type="component" value="Chromosome 4"/>
</dbReference>
<proteinExistence type="predicted"/>
<protein>
    <submittedName>
        <fullName evidence="1">Uncharacterized protein</fullName>
    </submittedName>
</protein>
<accession>A0ACB9R909</accession>
<gene>
    <name evidence="1" type="ORF">MLD38_013380</name>
</gene>
<dbReference type="EMBL" id="CM042883">
    <property type="protein sequence ID" value="KAI4375522.1"/>
    <property type="molecule type" value="Genomic_DNA"/>
</dbReference>
<reference evidence="2" key="1">
    <citation type="journal article" date="2023" name="Front. Plant Sci.">
        <title>Chromosomal-level genome assembly of Melastoma candidum provides insights into trichome evolution.</title>
        <authorList>
            <person name="Zhong Y."/>
            <person name="Wu W."/>
            <person name="Sun C."/>
            <person name="Zou P."/>
            <person name="Liu Y."/>
            <person name="Dai S."/>
            <person name="Zhou R."/>
        </authorList>
    </citation>
    <scope>NUCLEOTIDE SEQUENCE [LARGE SCALE GENOMIC DNA]</scope>
</reference>
<evidence type="ECO:0000313" key="2">
    <source>
        <dbReference type="Proteomes" id="UP001057402"/>
    </source>
</evidence>
<keyword evidence="2" id="KW-1185">Reference proteome</keyword>
<comment type="caution">
    <text evidence="1">The sequence shown here is derived from an EMBL/GenBank/DDBJ whole genome shotgun (WGS) entry which is preliminary data.</text>
</comment>
<organism evidence="1 2">
    <name type="scientific">Melastoma candidum</name>
    <dbReference type="NCBI Taxonomy" id="119954"/>
    <lineage>
        <taxon>Eukaryota</taxon>
        <taxon>Viridiplantae</taxon>
        <taxon>Streptophyta</taxon>
        <taxon>Embryophyta</taxon>
        <taxon>Tracheophyta</taxon>
        <taxon>Spermatophyta</taxon>
        <taxon>Magnoliopsida</taxon>
        <taxon>eudicotyledons</taxon>
        <taxon>Gunneridae</taxon>
        <taxon>Pentapetalae</taxon>
        <taxon>rosids</taxon>
        <taxon>malvids</taxon>
        <taxon>Myrtales</taxon>
        <taxon>Melastomataceae</taxon>
        <taxon>Melastomatoideae</taxon>
        <taxon>Melastomateae</taxon>
        <taxon>Melastoma</taxon>
    </lineage>
</organism>
<sequence>MEDSFKVQVDRIFGALAVPSSAAAASVSASSSLSSAVPMNSMWCLTDHEIQRKKWKRDKRDSELDQEWKKVKRTPRRAMTWPRTWTSSTTSARCLFLASGISVSLGRKMNNFGGSMEEEDQYDAVAVGSERVGDHLYMKEFRDYGVDINLDSELPTSLENVPRDPRANHMAAKMRLKEDAEEASKIDSVHISEANKPSPGITGGQSSEENPNLKPILKRKDGQPDSKMEKRVRFDPQCMEEASPGLEGGSCAAIETSVPKREFDSAVPDYIRNPSRYTHYTFDSLSEMDKQSNRQAYMDLFSMLRGSKSSQGQEDAIVDLPKTIAFLPKKKAARAADVANFTGTKDEVLLKRLLRGKASMLTSLPGT</sequence>
<evidence type="ECO:0000313" key="1">
    <source>
        <dbReference type="EMBL" id="KAI4375522.1"/>
    </source>
</evidence>